<dbReference type="Proteomes" id="UP000821845">
    <property type="component" value="Chromosome 2"/>
</dbReference>
<comment type="caution">
    <text evidence="1">The sequence shown here is derived from an EMBL/GenBank/DDBJ whole genome shotgun (WGS) entry which is preliminary data.</text>
</comment>
<keyword evidence="2" id="KW-1185">Reference proteome</keyword>
<name>A0ACB7SWM8_HYAAI</name>
<reference evidence="1" key="1">
    <citation type="submission" date="2020-05" db="EMBL/GenBank/DDBJ databases">
        <title>Large-scale comparative analyses of tick genomes elucidate their genetic diversity and vector capacities.</title>
        <authorList>
            <person name="Jia N."/>
            <person name="Wang J."/>
            <person name="Shi W."/>
            <person name="Du L."/>
            <person name="Sun Y."/>
            <person name="Zhan W."/>
            <person name="Jiang J."/>
            <person name="Wang Q."/>
            <person name="Zhang B."/>
            <person name="Ji P."/>
            <person name="Sakyi L.B."/>
            <person name="Cui X."/>
            <person name="Yuan T."/>
            <person name="Jiang B."/>
            <person name="Yang W."/>
            <person name="Lam T.T.-Y."/>
            <person name="Chang Q."/>
            <person name="Ding S."/>
            <person name="Wang X."/>
            <person name="Zhu J."/>
            <person name="Ruan X."/>
            <person name="Zhao L."/>
            <person name="Wei J."/>
            <person name="Que T."/>
            <person name="Du C."/>
            <person name="Cheng J."/>
            <person name="Dai P."/>
            <person name="Han X."/>
            <person name="Huang E."/>
            <person name="Gao Y."/>
            <person name="Liu J."/>
            <person name="Shao H."/>
            <person name="Ye R."/>
            <person name="Li L."/>
            <person name="Wei W."/>
            <person name="Wang X."/>
            <person name="Wang C."/>
            <person name="Yang T."/>
            <person name="Huo Q."/>
            <person name="Li W."/>
            <person name="Guo W."/>
            <person name="Chen H."/>
            <person name="Zhou L."/>
            <person name="Ni X."/>
            <person name="Tian J."/>
            <person name="Zhou Y."/>
            <person name="Sheng Y."/>
            <person name="Liu T."/>
            <person name="Pan Y."/>
            <person name="Xia L."/>
            <person name="Li J."/>
            <person name="Zhao F."/>
            <person name="Cao W."/>
        </authorList>
    </citation>
    <scope>NUCLEOTIDE SEQUENCE</scope>
    <source>
        <strain evidence="1">Hyas-2018</strain>
    </source>
</reference>
<evidence type="ECO:0000313" key="2">
    <source>
        <dbReference type="Proteomes" id="UP000821845"/>
    </source>
</evidence>
<accession>A0ACB7SWM8</accession>
<proteinExistence type="predicted"/>
<sequence>MAPSPPVPSAPKRRGNYKTESMAKKAAIIHQVESGRPQCEVAQQFSISKQTVSDYLKNKGKILEAEEEVSAGKQKNFRDGWKRP</sequence>
<protein>
    <submittedName>
        <fullName evidence="1">Uncharacterized protein</fullName>
    </submittedName>
</protein>
<organism evidence="1 2">
    <name type="scientific">Hyalomma asiaticum</name>
    <name type="common">Tick</name>
    <dbReference type="NCBI Taxonomy" id="266040"/>
    <lineage>
        <taxon>Eukaryota</taxon>
        <taxon>Metazoa</taxon>
        <taxon>Ecdysozoa</taxon>
        <taxon>Arthropoda</taxon>
        <taxon>Chelicerata</taxon>
        <taxon>Arachnida</taxon>
        <taxon>Acari</taxon>
        <taxon>Parasitiformes</taxon>
        <taxon>Ixodida</taxon>
        <taxon>Ixodoidea</taxon>
        <taxon>Ixodidae</taxon>
        <taxon>Hyalomminae</taxon>
        <taxon>Hyalomma</taxon>
    </lineage>
</organism>
<evidence type="ECO:0000313" key="1">
    <source>
        <dbReference type="EMBL" id="KAH6939361.1"/>
    </source>
</evidence>
<dbReference type="EMBL" id="CM023482">
    <property type="protein sequence ID" value="KAH6939361.1"/>
    <property type="molecule type" value="Genomic_DNA"/>
</dbReference>
<gene>
    <name evidence="1" type="ORF">HPB50_017721</name>
</gene>